<dbReference type="Pfam" id="PF10739">
    <property type="entry name" value="DUF2550"/>
    <property type="match status" value="1"/>
</dbReference>
<keyword evidence="1" id="KW-0812">Transmembrane</keyword>
<proteinExistence type="predicted"/>
<evidence type="ECO:0000313" key="2">
    <source>
        <dbReference type="EMBL" id="MFD1836154.1"/>
    </source>
</evidence>
<feature type="transmembrane region" description="Helical" evidence="1">
    <location>
        <begin position="6"/>
        <end position="27"/>
    </location>
</feature>
<keyword evidence="1" id="KW-1133">Transmembrane helix</keyword>
<evidence type="ECO:0000256" key="1">
    <source>
        <dbReference type="SAM" id="Phobius"/>
    </source>
</evidence>
<dbReference type="EMBL" id="JBHUFL010000003">
    <property type="protein sequence ID" value="MFD1836154.1"/>
    <property type="molecule type" value="Genomic_DNA"/>
</dbReference>
<accession>A0ABW4Q157</accession>
<name>A0ABW4Q157_9MICO</name>
<gene>
    <name evidence="2" type="ORF">ACFSDA_13875</name>
</gene>
<reference evidence="3" key="1">
    <citation type="journal article" date="2019" name="Int. J. Syst. Evol. Microbiol.">
        <title>The Global Catalogue of Microorganisms (GCM) 10K type strain sequencing project: providing services to taxonomists for standard genome sequencing and annotation.</title>
        <authorList>
            <consortium name="The Broad Institute Genomics Platform"/>
            <consortium name="The Broad Institute Genome Sequencing Center for Infectious Disease"/>
            <person name="Wu L."/>
            <person name="Ma J."/>
        </authorList>
    </citation>
    <scope>NUCLEOTIDE SEQUENCE [LARGE SCALE GENOMIC DNA]</scope>
    <source>
        <strain evidence="3">JCM 11650</strain>
    </source>
</reference>
<evidence type="ECO:0000313" key="3">
    <source>
        <dbReference type="Proteomes" id="UP001597280"/>
    </source>
</evidence>
<keyword evidence="1" id="KW-0472">Membrane</keyword>
<organism evidence="2 3">
    <name type="scientific">Brachybacterium rhamnosum</name>
    <dbReference type="NCBI Taxonomy" id="173361"/>
    <lineage>
        <taxon>Bacteria</taxon>
        <taxon>Bacillati</taxon>
        <taxon>Actinomycetota</taxon>
        <taxon>Actinomycetes</taxon>
        <taxon>Micrococcales</taxon>
        <taxon>Dermabacteraceae</taxon>
        <taxon>Brachybacterium</taxon>
    </lineage>
</organism>
<sequence>MHHPSIPILLVGVGMLVVLALVVLFALNVRRAVVLDRAGAVQCQMARSLLGRREVWQHGVLQVGNDRLRWFRDLSLLPGPQLMIPRRDILEVERERLVEPSGPTGPGGPAPERVLVAFFLRGGRTVQALMDAPAAAALQSWLEAAPTGLVLGDAD</sequence>
<comment type="caution">
    <text evidence="2">The sequence shown here is derived from an EMBL/GenBank/DDBJ whole genome shotgun (WGS) entry which is preliminary data.</text>
</comment>
<dbReference type="InterPro" id="IPR019675">
    <property type="entry name" value="DUF2550"/>
</dbReference>
<dbReference type="Proteomes" id="UP001597280">
    <property type="component" value="Unassembled WGS sequence"/>
</dbReference>
<keyword evidence="3" id="KW-1185">Reference proteome</keyword>
<protein>
    <submittedName>
        <fullName evidence="2">DUF2550 family protein</fullName>
    </submittedName>
</protein>
<dbReference type="RefSeq" id="WP_137770496.1">
    <property type="nucleotide sequence ID" value="NZ_BAAAIS010000003.1"/>
</dbReference>